<gene>
    <name evidence="1" type="ORF">Ahy_A01g002977</name>
</gene>
<proteinExistence type="predicted"/>
<evidence type="ECO:0000313" key="2">
    <source>
        <dbReference type="Proteomes" id="UP000289738"/>
    </source>
</evidence>
<protein>
    <submittedName>
        <fullName evidence="1">Uncharacterized protein</fullName>
    </submittedName>
</protein>
<sequence length="169" mass="17867">MSHFCPLHIVAVVNGFKINKVLIDGGAVISLLPERMLGKPLNIDRSLNSYNCEGCYLTSEGLSVKLRYPDIPFKPTVNDVSRIADLTAEAHCVENKCKVRSSKVAQVGVVGTFDVPGLGSGGVWCEGSGCNSGSVSNTLDLEESELVVSAALEAESESGTAWFSSMKAA</sequence>
<name>A0A445ESC1_ARAHY</name>
<dbReference type="EMBL" id="SDMP01000001">
    <property type="protein sequence ID" value="RYR78237.1"/>
    <property type="molecule type" value="Genomic_DNA"/>
</dbReference>
<evidence type="ECO:0000313" key="1">
    <source>
        <dbReference type="EMBL" id="RYR78237.1"/>
    </source>
</evidence>
<comment type="caution">
    <text evidence="1">The sequence shown here is derived from an EMBL/GenBank/DDBJ whole genome shotgun (WGS) entry which is preliminary data.</text>
</comment>
<organism evidence="1 2">
    <name type="scientific">Arachis hypogaea</name>
    <name type="common">Peanut</name>
    <dbReference type="NCBI Taxonomy" id="3818"/>
    <lineage>
        <taxon>Eukaryota</taxon>
        <taxon>Viridiplantae</taxon>
        <taxon>Streptophyta</taxon>
        <taxon>Embryophyta</taxon>
        <taxon>Tracheophyta</taxon>
        <taxon>Spermatophyta</taxon>
        <taxon>Magnoliopsida</taxon>
        <taxon>eudicotyledons</taxon>
        <taxon>Gunneridae</taxon>
        <taxon>Pentapetalae</taxon>
        <taxon>rosids</taxon>
        <taxon>fabids</taxon>
        <taxon>Fabales</taxon>
        <taxon>Fabaceae</taxon>
        <taxon>Papilionoideae</taxon>
        <taxon>50 kb inversion clade</taxon>
        <taxon>dalbergioids sensu lato</taxon>
        <taxon>Dalbergieae</taxon>
        <taxon>Pterocarpus clade</taxon>
        <taxon>Arachis</taxon>
    </lineage>
</organism>
<dbReference type="Proteomes" id="UP000289738">
    <property type="component" value="Chromosome A01"/>
</dbReference>
<keyword evidence="2" id="KW-1185">Reference proteome</keyword>
<reference evidence="1 2" key="1">
    <citation type="submission" date="2019-01" db="EMBL/GenBank/DDBJ databases">
        <title>Sequencing of cultivated peanut Arachis hypogaea provides insights into genome evolution and oil improvement.</title>
        <authorList>
            <person name="Chen X."/>
        </authorList>
    </citation>
    <scope>NUCLEOTIDE SEQUENCE [LARGE SCALE GENOMIC DNA]</scope>
    <source>
        <strain evidence="2">cv. Fuhuasheng</strain>
        <tissue evidence="1">Leaves</tissue>
    </source>
</reference>
<accession>A0A445ESC1</accession>
<dbReference type="AlphaFoldDB" id="A0A445ESC1"/>